<organism evidence="4 5">
    <name type="scientific">Streptomyces hainanensis</name>
    <dbReference type="NCBI Taxonomy" id="402648"/>
    <lineage>
        <taxon>Bacteria</taxon>
        <taxon>Bacillati</taxon>
        <taxon>Actinomycetota</taxon>
        <taxon>Actinomycetes</taxon>
        <taxon>Kitasatosporales</taxon>
        <taxon>Streptomycetaceae</taxon>
        <taxon>Streptomyces</taxon>
    </lineage>
</organism>
<dbReference type="Pfam" id="PF00089">
    <property type="entry name" value="Trypsin"/>
    <property type="match status" value="1"/>
</dbReference>
<accession>A0A4R4SVC4</accession>
<dbReference type="InterPro" id="IPR051333">
    <property type="entry name" value="CLIP_Serine_Protease"/>
</dbReference>
<feature type="region of interest" description="Disordered" evidence="2">
    <location>
        <begin position="59"/>
        <end position="142"/>
    </location>
</feature>
<keyword evidence="4" id="KW-0645">Protease</keyword>
<dbReference type="AlphaFoldDB" id="A0A4R4SVC4"/>
<reference evidence="4 5" key="1">
    <citation type="submission" date="2019-03" db="EMBL/GenBank/DDBJ databases">
        <title>Draft genome sequences of novel Actinobacteria.</title>
        <authorList>
            <person name="Sahin N."/>
            <person name="Ay H."/>
            <person name="Saygin H."/>
        </authorList>
    </citation>
    <scope>NUCLEOTIDE SEQUENCE [LARGE SCALE GENOMIC DNA]</scope>
    <source>
        <strain evidence="4 5">DSM 41900</strain>
    </source>
</reference>
<dbReference type="PANTHER" id="PTHR24260:SF132">
    <property type="entry name" value="PEPTIDASE S1 DOMAIN-CONTAINING PROTEIN"/>
    <property type="match status" value="1"/>
</dbReference>
<dbReference type="Gene3D" id="2.40.10.10">
    <property type="entry name" value="Trypsin-like serine proteases"/>
    <property type="match status" value="1"/>
</dbReference>
<comment type="caution">
    <text evidence="4">The sequence shown here is derived from an EMBL/GenBank/DDBJ whole genome shotgun (WGS) entry which is preliminary data.</text>
</comment>
<dbReference type="InterPro" id="IPR001314">
    <property type="entry name" value="Peptidase_S1A"/>
</dbReference>
<dbReference type="InterPro" id="IPR001254">
    <property type="entry name" value="Trypsin_dom"/>
</dbReference>
<dbReference type="GO" id="GO:0006508">
    <property type="term" value="P:proteolysis"/>
    <property type="evidence" value="ECO:0007669"/>
    <property type="project" value="UniProtKB-KW"/>
</dbReference>
<dbReference type="RefSeq" id="WP_132821370.1">
    <property type="nucleotide sequence ID" value="NZ_SMKI01000469.1"/>
</dbReference>
<gene>
    <name evidence="4" type="ORF">E1283_30265</name>
</gene>
<evidence type="ECO:0000259" key="3">
    <source>
        <dbReference type="PROSITE" id="PS50240"/>
    </source>
</evidence>
<feature type="compositionally biased region" description="Basic and acidic residues" evidence="2">
    <location>
        <begin position="72"/>
        <end position="100"/>
    </location>
</feature>
<dbReference type="InterPro" id="IPR018114">
    <property type="entry name" value="TRYPSIN_HIS"/>
</dbReference>
<dbReference type="EMBL" id="SMKI01000469">
    <property type="protein sequence ID" value="TDC65853.1"/>
    <property type="molecule type" value="Genomic_DNA"/>
</dbReference>
<dbReference type="FunFam" id="2.40.10.10:FF:000068">
    <property type="entry name" value="transmembrane protease serine 2"/>
    <property type="match status" value="1"/>
</dbReference>
<keyword evidence="5" id="KW-1185">Reference proteome</keyword>
<dbReference type="PROSITE" id="PS50240">
    <property type="entry name" value="TRYPSIN_DOM"/>
    <property type="match status" value="1"/>
</dbReference>
<evidence type="ECO:0000256" key="2">
    <source>
        <dbReference type="SAM" id="MobiDB-lite"/>
    </source>
</evidence>
<keyword evidence="1" id="KW-1015">Disulfide bond</keyword>
<proteinExistence type="predicted"/>
<dbReference type="InterPro" id="IPR009003">
    <property type="entry name" value="Peptidase_S1_PA"/>
</dbReference>
<dbReference type="PROSITE" id="PS00134">
    <property type="entry name" value="TRYPSIN_HIS"/>
    <property type="match status" value="1"/>
</dbReference>
<evidence type="ECO:0000313" key="4">
    <source>
        <dbReference type="EMBL" id="TDC65853.1"/>
    </source>
</evidence>
<dbReference type="InterPro" id="IPR043504">
    <property type="entry name" value="Peptidase_S1_PA_chymotrypsin"/>
</dbReference>
<feature type="non-terminal residue" evidence="4">
    <location>
        <position position="1"/>
    </location>
</feature>
<dbReference type="SUPFAM" id="SSF50494">
    <property type="entry name" value="Trypsin-like serine proteases"/>
    <property type="match status" value="1"/>
</dbReference>
<dbReference type="Proteomes" id="UP000295345">
    <property type="component" value="Unassembled WGS sequence"/>
</dbReference>
<keyword evidence="4" id="KW-0378">Hydrolase</keyword>
<dbReference type="OrthoDB" id="3657335at2"/>
<sequence length="142" mass="15550">PRNAAAPLVFTVNDLGRHRFRRGGSLIDEQWVLTAAHCVHDQSTSQPYDPALFDVRVGSNDRTSGGSTARVAEVDVHPDYRTTPNDRRSDVALLRLDRPVAQEPVALESPHGPPGGAARPRCRYRPVPDHGFSPPELPSCRA</sequence>
<dbReference type="PRINTS" id="PR00722">
    <property type="entry name" value="CHYMOTRYPSIN"/>
</dbReference>
<name>A0A4R4SVC4_9ACTN</name>
<dbReference type="PANTHER" id="PTHR24260">
    <property type="match status" value="1"/>
</dbReference>
<feature type="domain" description="Peptidase S1" evidence="3">
    <location>
        <begin position="1"/>
        <end position="142"/>
    </location>
</feature>
<dbReference type="GO" id="GO:0004252">
    <property type="term" value="F:serine-type endopeptidase activity"/>
    <property type="evidence" value="ECO:0007669"/>
    <property type="project" value="InterPro"/>
</dbReference>
<protein>
    <submittedName>
        <fullName evidence="4">Trypsin-like serine protease</fullName>
    </submittedName>
</protein>
<evidence type="ECO:0000313" key="5">
    <source>
        <dbReference type="Proteomes" id="UP000295345"/>
    </source>
</evidence>
<evidence type="ECO:0000256" key="1">
    <source>
        <dbReference type="ARBA" id="ARBA00023157"/>
    </source>
</evidence>